<feature type="compositionally biased region" description="Polar residues" evidence="1">
    <location>
        <begin position="253"/>
        <end position="268"/>
    </location>
</feature>
<evidence type="ECO:0000313" key="2">
    <source>
        <dbReference type="EMBL" id="CAL8143240.1"/>
    </source>
</evidence>
<evidence type="ECO:0000313" key="3">
    <source>
        <dbReference type="Proteomes" id="UP001642540"/>
    </source>
</evidence>
<feature type="compositionally biased region" description="Basic and acidic residues" evidence="1">
    <location>
        <begin position="45"/>
        <end position="67"/>
    </location>
</feature>
<feature type="compositionally biased region" description="Basic and acidic residues" evidence="1">
    <location>
        <begin position="94"/>
        <end position="104"/>
    </location>
</feature>
<protein>
    <submittedName>
        <fullName evidence="2">Uncharacterized protein</fullName>
    </submittedName>
</protein>
<name>A0ABP1S3N1_9HEXA</name>
<dbReference type="EMBL" id="CAXLJM020000151">
    <property type="protein sequence ID" value="CAL8143240.1"/>
    <property type="molecule type" value="Genomic_DNA"/>
</dbReference>
<keyword evidence="3" id="KW-1185">Reference proteome</keyword>
<feature type="region of interest" description="Disordered" evidence="1">
    <location>
        <begin position="334"/>
        <end position="357"/>
    </location>
</feature>
<feature type="compositionally biased region" description="Basic residues" evidence="1">
    <location>
        <begin position="157"/>
        <end position="167"/>
    </location>
</feature>
<accession>A0ABP1S3N1</accession>
<feature type="region of interest" description="Disordered" evidence="1">
    <location>
        <begin position="91"/>
        <end position="187"/>
    </location>
</feature>
<sequence>MKGHLSNLRLFNYAVIRTIYHVLQTRLHEKVNVFSVSTYTIPRHDINNKKDADHQDQHTEEQSKVEENNLMITGPPASRTVIDNLKKLLVQRQHSRESDTENKNAARSNSGSNSDAAFYSQFSTSSSDSDDSSDDYMIFQEISNQADNNNGSSTNHSNRRRHRRRRSYSSSSSSSPSPVARSRRKVTRVNVTLTTSIGDVSVEGVVKTASGGQKPQELPSGRERPRRLEGAKEHDSANSTSSHKDSSDEDNFPPTNTQANKSLSSSEATGPVSAGRCPKLKSRRDRDRKRKRSELNYATHRPKILKSTEDSTCTPTVMSHIEGNSNKTSLDNVSAAGGRDATVASVPNPTAATSVPAISENSTDNLIDGAAVTFSGIAPSSNLASLSKDE</sequence>
<dbReference type="Proteomes" id="UP001642540">
    <property type="component" value="Unassembled WGS sequence"/>
</dbReference>
<proteinExistence type="predicted"/>
<feature type="compositionally biased region" description="Basic residues" evidence="1">
    <location>
        <begin position="278"/>
        <end position="292"/>
    </location>
</feature>
<feature type="compositionally biased region" description="Polar residues" evidence="1">
    <location>
        <begin position="105"/>
        <end position="124"/>
    </location>
</feature>
<evidence type="ECO:0000256" key="1">
    <source>
        <dbReference type="SAM" id="MobiDB-lite"/>
    </source>
</evidence>
<feature type="region of interest" description="Disordered" evidence="1">
    <location>
        <begin position="204"/>
        <end position="311"/>
    </location>
</feature>
<comment type="caution">
    <text evidence="2">The sequence shown here is derived from an EMBL/GenBank/DDBJ whole genome shotgun (WGS) entry which is preliminary data.</text>
</comment>
<feature type="region of interest" description="Disordered" evidence="1">
    <location>
        <begin position="45"/>
        <end position="78"/>
    </location>
</feature>
<gene>
    <name evidence="2" type="ORF">ODALV1_LOCUS29383</name>
</gene>
<organism evidence="2 3">
    <name type="scientific">Orchesella dallaii</name>
    <dbReference type="NCBI Taxonomy" id="48710"/>
    <lineage>
        <taxon>Eukaryota</taxon>
        <taxon>Metazoa</taxon>
        <taxon>Ecdysozoa</taxon>
        <taxon>Arthropoda</taxon>
        <taxon>Hexapoda</taxon>
        <taxon>Collembola</taxon>
        <taxon>Entomobryomorpha</taxon>
        <taxon>Entomobryoidea</taxon>
        <taxon>Orchesellidae</taxon>
        <taxon>Orchesellinae</taxon>
        <taxon>Orchesella</taxon>
    </lineage>
</organism>
<feature type="compositionally biased region" description="Low complexity" evidence="1">
    <location>
        <begin position="168"/>
        <end position="180"/>
    </location>
</feature>
<reference evidence="2 3" key="1">
    <citation type="submission" date="2024-08" db="EMBL/GenBank/DDBJ databases">
        <authorList>
            <person name="Cucini C."/>
            <person name="Frati F."/>
        </authorList>
    </citation>
    <scope>NUCLEOTIDE SEQUENCE [LARGE SCALE GENOMIC DNA]</scope>
</reference>
<feature type="compositionally biased region" description="Polar residues" evidence="1">
    <location>
        <begin position="141"/>
        <end position="151"/>
    </location>
</feature>
<feature type="compositionally biased region" description="Basic and acidic residues" evidence="1">
    <location>
        <begin position="220"/>
        <end position="246"/>
    </location>
</feature>